<feature type="active site" description="Glycyl thioester intermediate" evidence="5">
    <location>
        <position position="650"/>
    </location>
</feature>
<protein>
    <recommendedName>
        <fullName evidence="2">HECT-type E3 ubiquitin transferase</fullName>
        <ecNumber evidence="2">2.3.2.26</ecNumber>
    </recommendedName>
</protein>
<comment type="caution">
    <text evidence="7">The sequence shown here is derived from an EMBL/GenBank/DDBJ whole genome shotgun (WGS) entry which is preliminary data.</text>
</comment>
<name>A0ABQ8XZT9_9EUKA</name>
<keyword evidence="4 5" id="KW-0833">Ubl conjugation pathway</keyword>
<evidence type="ECO:0000313" key="7">
    <source>
        <dbReference type="EMBL" id="KAJ6237452.1"/>
    </source>
</evidence>
<evidence type="ECO:0000256" key="5">
    <source>
        <dbReference type="PROSITE-ProRule" id="PRU00104"/>
    </source>
</evidence>
<dbReference type="PROSITE" id="PS50237">
    <property type="entry name" value="HECT"/>
    <property type="match status" value="1"/>
</dbReference>
<dbReference type="EC" id="2.3.2.26" evidence="2"/>
<reference evidence="7" key="1">
    <citation type="submission" date="2022-08" db="EMBL/GenBank/DDBJ databases">
        <title>Novel sulfate-reducing endosymbionts in the free-living metamonad Anaeramoeba.</title>
        <authorList>
            <person name="Jerlstrom-Hultqvist J."/>
            <person name="Cepicka I."/>
            <person name="Gallot-Lavallee L."/>
            <person name="Salas-Leiva D."/>
            <person name="Curtis B.A."/>
            <person name="Zahonova K."/>
            <person name="Pipaliya S."/>
            <person name="Dacks J."/>
            <person name="Roger A.J."/>
        </authorList>
    </citation>
    <scope>NUCLEOTIDE SEQUENCE</scope>
    <source>
        <strain evidence="7">Schooner1</strain>
    </source>
</reference>
<evidence type="ECO:0000313" key="8">
    <source>
        <dbReference type="Proteomes" id="UP001150062"/>
    </source>
</evidence>
<dbReference type="InterPro" id="IPR000569">
    <property type="entry name" value="HECT_dom"/>
</dbReference>
<sequence length="682" mass="79626">MNKKTVLSSKEEVQDLIIQYYIQFSNGCDNVECRNEFCRSCVQFQYRDLVDYNVLTAQALRVVIAHGSRLLCKIPAIKKSRLTFSNLQKLTKHESEKSKKYLKKLINRELSSSLLSDSFLQDLSLEEDVFIALDKQISQIEKVSKISHSYKLLRRIVILLCLDNFWEYKYVSYFERLLLCYSNLPTTSHLIVRHWWEKSYPIKILTQLIQKLNQFIHFKIYYNGDKSYPPSESILLSIRMMSDIYLANKLRKDQVKINEFYCAAINESFDHESNLRCFSEKNGFSYLNYPFIVSAETKSQLLSVESRAQMNKIFRDSLYDSIYESTPLQPYFILTVRRDHLVTDAVNAIVQADPIDLKKKLKVSFENEEGVDEGGVKKEFFQLIVQQLFDPKYGMFLLNSEANESHYWFNKSYIGEYEQYRLIGTLLGLAIYNSVILETRFPKLLYKKLLKRSLGIEDLAEINPKLARGLIQLLEFEGDVEQVFVRTFEISYFNDYDEEVFVDLKPNGSKIPLTNENREEYVKLRIEYELVTSIKEQFHGFREGFELLCQSQLFQFIHHDELELLICGDPHFKMSDLKLTAQYLDGYHNESQQISWLWEIILNWGKEKQKQFLLFTFGTDRVPIGGLSKLKFVVVKGGPDSESLPKSATCFGILILPGYSSKEKLKGKLELAIENCSGFGLY</sequence>
<dbReference type="Gene3D" id="6.10.130.10">
    <property type="entry name" value="Ubiquitin-protein ligase E3A, N-terminal zinc-binding domain (AZUL)"/>
    <property type="match status" value="1"/>
</dbReference>
<dbReference type="Pfam" id="PF16558">
    <property type="entry name" value="AZUL"/>
    <property type="match status" value="1"/>
</dbReference>
<accession>A0ABQ8XZT9</accession>
<dbReference type="EMBL" id="JAOAOG010000239">
    <property type="protein sequence ID" value="KAJ6237452.1"/>
    <property type="molecule type" value="Genomic_DNA"/>
</dbReference>
<dbReference type="SUPFAM" id="SSF56204">
    <property type="entry name" value="Hect, E3 ligase catalytic domain"/>
    <property type="match status" value="1"/>
</dbReference>
<dbReference type="InterPro" id="IPR032353">
    <property type="entry name" value="AZUL"/>
</dbReference>
<feature type="domain" description="HECT" evidence="6">
    <location>
        <begin position="353"/>
        <end position="682"/>
    </location>
</feature>
<keyword evidence="3" id="KW-0808">Transferase</keyword>
<dbReference type="Gene3D" id="3.30.2160.10">
    <property type="entry name" value="Hect, E3 ligase catalytic domain"/>
    <property type="match status" value="1"/>
</dbReference>
<dbReference type="CDD" id="cd00078">
    <property type="entry name" value="HECTc"/>
    <property type="match status" value="1"/>
</dbReference>
<dbReference type="InterPro" id="IPR044611">
    <property type="entry name" value="E3A/B/C-like"/>
</dbReference>
<dbReference type="Gene3D" id="3.30.2410.10">
    <property type="entry name" value="Hect, E3 ligase catalytic domain"/>
    <property type="match status" value="1"/>
</dbReference>
<dbReference type="InterPro" id="IPR042556">
    <property type="entry name" value="AZUL_sf"/>
</dbReference>
<dbReference type="PANTHER" id="PTHR45700">
    <property type="entry name" value="UBIQUITIN-PROTEIN LIGASE E3C"/>
    <property type="match status" value="1"/>
</dbReference>
<dbReference type="Proteomes" id="UP001150062">
    <property type="component" value="Unassembled WGS sequence"/>
</dbReference>
<keyword evidence="8" id="KW-1185">Reference proteome</keyword>
<dbReference type="Pfam" id="PF00632">
    <property type="entry name" value="HECT"/>
    <property type="match status" value="1"/>
</dbReference>
<dbReference type="Gene3D" id="3.90.1750.10">
    <property type="entry name" value="Hect, E3 ligase catalytic domains"/>
    <property type="match status" value="1"/>
</dbReference>
<evidence type="ECO:0000256" key="4">
    <source>
        <dbReference type="ARBA" id="ARBA00022786"/>
    </source>
</evidence>
<gene>
    <name evidence="7" type="ORF">M0813_27013</name>
</gene>
<organism evidence="7 8">
    <name type="scientific">Anaeramoeba flamelloides</name>
    <dbReference type="NCBI Taxonomy" id="1746091"/>
    <lineage>
        <taxon>Eukaryota</taxon>
        <taxon>Metamonada</taxon>
        <taxon>Anaeramoebidae</taxon>
        <taxon>Anaeramoeba</taxon>
    </lineage>
</organism>
<evidence type="ECO:0000256" key="1">
    <source>
        <dbReference type="ARBA" id="ARBA00000885"/>
    </source>
</evidence>
<comment type="catalytic activity">
    <reaction evidence="1">
        <text>S-ubiquitinyl-[E2 ubiquitin-conjugating enzyme]-L-cysteine + [acceptor protein]-L-lysine = [E2 ubiquitin-conjugating enzyme]-L-cysteine + N(6)-ubiquitinyl-[acceptor protein]-L-lysine.</text>
        <dbReference type="EC" id="2.3.2.26"/>
    </reaction>
</comment>
<proteinExistence type="predicted"/>
<evidence type="ECO:0000256" key="3">
    <source>
        <dbReference type="ARBA" id="ARBA00022679"/>
    </source>
</evidence>
<dbReference type="SMART" id="SM00119">
    <property type="entry name" value="HECTc"/>
    <property type="match status" value="1"/>
</dbReference>
<dbReference type="PANTHER" id="PTHR45700:SF8">
    <property type="entry name" value="HECT-TYPE E3 UBIQUITIN TRANSFERASE"/>
    <property type="match status" value="1"/>
</dbReference>
<evidence type="ECO:0000259" key="6">
    <source>
        <dbReference type="PROSITE" id="PS50237"/>
    </source>
</evidence>
<dbReference type="InterPro" id="IPR035983">
    <property type="entry name" value="Hect_E3_ubiquitin_ligase"/>
</dbReference>
<evidence type="ECO:0000256" key="2">
    <source>
        <dbReference type="ARBA" id="ARBA00012485"/>
    </source>
</evidence>